<proteinExistence type="inferred from homology"/>
<evidence type="ECO:0000259" key="3">
    <source>
        <dbReference type="PROSITE" id="PS51471"/>
    </source>
</evidence>
<dbReference type="GO" id="GO:0032451">
    <property type="term" value="F:demethylase activity"/>
    <property type="evidence" value="ECO:0007669"/>
    <property type="project" value="InterPro"/>
</dbReference>
<name>A0AAE0GRH3_9CHLO</name>
<feature type="compositionally biased region" description="Low complexity" evidence="2">
    <location>
        <begin position="302"/>
        <end position="312"/>
    </location>
</feature>
<feature type="compositionally biased region" description="Low complexity" evidence="2">
    <location>
        <begin position="94"/>
        <end position="106"/>
    </location>
</feature>
<keyword evidence="5" id="KW-1185">Reference proteome</keyword>
<evidence type="ECO:0000256" key="1">
    <source>
        <dbReference type="ARBA" id="ARBA00007879"/>
    </source>
</evidence>
<feature type="compositionally biased region" description="Low complexity" evidence="2">
    <location>
        <begin position="141"/>
        <end position="153"/>
    </location>
</feature>
<dbReference type="Proteomes" id="UP001190700">
    <property type="component" value="Unassembled WGS sequence"/>
</dbReference>
<comment type="similarity">
    <text evidence="1">Belongs to the alkB family.</text>
</comment>
<feature type="compositionally biased region" description="Low complexity" evidence="2">
    <location>
        <begin position="410"/>
        <end position="429"/>
    </location>
</feature>
<dbReference type="GO" id="GO:0003729">
    <property type="term" value="F:mRNA binding"/>
    <property type="evidence" value="ECO:0007669"/>
    <property type="project" value="InterPro"/>
</dbReference>
<dbReference type="Pfam" id="PF13532">
    <property type="entry name" value="2OG-FeII_Oxy_2"/>
    <property type="match status" value="1"/>
</dbReference>
<dbReference type="EMBL" id="LGRX02003052">
    <property type="protein sequence ID" value="KAK3283059.1"/>
    <property type="molecule type" value="Genomic_DNA"/>
</dbReference>
<dbReference type="AlphaFoldDB" id="A0AAE0GRH3"/>
<dbReference type="InterPro" id="IPR027450">
    <property type="entry name" value="AlkB-like"/>
</dbReference>
<dbReference type="InterPro" id="IPR044842">
    <property type="entry name" value="ALKBH9B/ALKBH10B-like"/>
</dbReference>
<gene>
    <name evidence="4" type="ORF">CYMTET_9228</name>
</gene>
<dbReference type="SUPFAM" id="SSF51197">
    <property type="entry name" value="Clavaminate synthase-like"/>
    <property type="match status" value="1"/>
</dbReference>
<sequence length="756" mass="80384">MPLPVSPPPGFESDPTTAGSSDWGAPPGFEEHSPPPGFDVQQSVGKTPPPGFEDVSPSSFAPPGFENPLAGSGSHDSGARKKGRKVESEDLPRDSSQISSARRSPSGLETKTPLSDERRRVQLNSRGFSSALAGLAKARQPDVPAPAADVTAEVDGRNGGEAPKSARRKKGQSLEPAGSSAKPKDPASSVSPQFSSLSSKAAVFSPSGSSQPPSPVTEHLALDTAITDLSGQLEICDVGGGEVPRDNPALPNSGDCRASSNGYADGRDLQDATAASPLPAGAVYAAPYEPASIKAAQREGPHGAPHTGAPGAPRSPHGAQEPPTEPHGAPGAPTEPPREPPQEPLVPRRSPDPEHHTFITGGGERIWLTGAPPAEALTAALADPTSKPPAKHPMAPPGKSLTEPPTETVEAPSAESTEAGEAAAPARPSLPEPTRWRNDPGTPSYANKLVDSPRTPLTPLMPGEEPDSASVALRKPSVYEFDDLTEMLDDDHCLRPPRVAVARDFRCRERARLPNGQNATVNSVEGLELHTNILSKAEQERLVDFVKDLERRGHANELRGRTFTAPRKWMKGKGRVTMQFGCVYNYATDSQGRAPGILTEEDTEPLPPLLQSVIRRLIRWKVLPADKEPDSAIINLYSEDDCIPPHIDHHDFTRPFCTISLLSEQAILFGARIGIVNPGEFDAPFKLSLPTGSVLILKGNAADVAKHCVPAVTADRISITLRRMQDPFRKRMGLDSPRTANQPGRLPARKVSVYEQ</sequence>
<dbReference type="GO" id="GO:0006402">
    <property type="term" value="P:mRNA catabolic process"/>
    <property type="evidence" value="ECO:0007669"/>
    <property type="project" value="InterPro"/>
</dbReference>
<feature type="compositionally biased region" description="Pro residues" evidence="2">
    <location>
        <begin position="1"/>
        <end position="10"/>
    </location>
</feature>
<evidence type="ECO:0000256" key="2">
    <source>
        <dbReference type="SAM" id="MobiDB-lite"/>
    </source>
</evidence>
<feature type="domain" description="Fe2OG dioxygenase" evidence="3">
    <location>
        <begin position="628"/>
        <end position="725"/>
    </location>
</feature>
<evidence type="ECO:0000313" key="5">
    <source>
        <dbReference type="Proteomes" id="UP001190700"/>
    </source>
</evidence>
<protein>
    <recommendedName>
        <fullName evidence="3">Fe2OG dioxygenase domain-containing protein</fullName>
    </recommendedName>
</protein>
<comment type="caution">
    <text evidence="4">The sequence shown here is derived from an EMBL/GenBank/DDBJ whole genome shotgun (WGS) entry which is preliminary data.</text>
</comment>
<dbReference type="PANTHER" id="PTHR31447:SF23">
    <property type="entry name" value="2-OXOGLUTARATE AND FE(II)-DEPENDENT OXYGENASE SUPERFAMILY PROTEIN"/>
    <property type="match status" value="1"/>
</dbReference>
<feature type="compositionally biased region" description="Low complexity" evidence="2">
    <location>
        <begin position="368"/>
        <end position="385"/>
    </location>
</feature>
<dbReference type="InterPro" id="IPR037151">
    <property type="entry name" value="AlkB-like_sf"/>
</dbReference>
<accession>A0AAE0GRH3</accession>
<evidence type="ECO:0000313" key="4">
    <source>
        <dbReference type="EMBL" id="KAK3283059.1"/>
    </source>
</evidence>
<dbReference type="PROSITE" id="PS51471">
    <property type="entry name" value="FE2OG_OXY"/>
    <property type="match status" value="1"/>
</dbReference>
<feature type="region of interest" description="Disordered" evidence="2">
    <location>
        <begin position="236"/>
        <end position="274"/>
    </location>
</feature>
<dbReference type="Gene3D" id="2.60.120.590">
    <property type="entry name" value="Alpha-ketoglutarate-dependent dioxygenase AlkB-like"/>
    <property type="match status" value="1"/>
</dbReference>
<reference evidence="4 5" key="1">
    <citation type="journal article" date="2015" name="Genome Biol. Evol.">
        <title>Comparative Genomics of a Bacterivorous Green Alga Reveals Evolutionary Causalities and Consequences of Phago-Mixotrophic Mode of Nutrition.</title>
        <authorList>
            <person name="Burns J.A."/>
            <person name="Paasch A."/>
            <person name="Narechania A."/>
            <person name="Kim E."/>
        </authorList>
    </citation>
    <scope>NUCLEOTIDE SEQUENCE [LARGE SCALE GENOMIC DNA]</scope>
    <source>
        <strain evidence="4 5">PLY_AMNH</strain>
    </source>
</reference>
<dbReference type="InterPro" id="IPR005123">
    <property type="entry name" value="Oxoglu/Fe-dep_dioxygenase_dom"/>
</dbReference>
<dbReference type="PANTHER" id="PTHR31447">
    <property type="entry name" value="HYDROXYPROLINE-RICH GLYCOPROTEIN FAMILY PROTEIN-RELATED"/>
    <property type="match status" value="1"/>
</dbReference>
<feature type="region of interest" description="Disordered" evidence="2">
    <location>
        <begin position="1"/>
        <end position="218"/>
    </location>
</feature>
<feature type="region of interest" description="Disordered" evidence="2">
    <location>
        <begin position="292"/>
        <end position="471"/>
    </location>
</feature>
<feature type="compositionally biased region" description="Low complexity" evidence="2">
    <location>
        <begin position="188"/>
        <end position="211"/>
    </location>
</feature>
<feature type="region of interest" description="Disordered" evidence="2">
    <location>
        <begin position="730"/>
        <end position="756"/>
    </location>
</feature>
<organism evidence="4 5">
    <name type="scientific">Cymbomonas tetramitiformis</name>
    <dbReference type="NCBI Taxonomy" id="36881"/>
    <lineage>
        <taxon>Eukaryota</taxon>
        <taxon>Viridiplantae</taxon>
        <taxon>Chlorophyta</taxon>
        <taxon>Pyramimonadophyceae</taxon>
        <taxon>Pyramimonadales</taxon>
        <taxon>Pyramimonadaceae</taxon>
        <taxon>Cymbomonas</taxon>
    </lineage>
</organism>